<dbReference type="Proteomes" id="UP000318242">
    <property type="component" value="Unassembled WGS sequence"/>
</dbReference>
<dbReference type="InterPro" id="IPR016160">
    <property type="entry name" value="Ald_DH_CS_CYS"/>
</dbReference>
<gene>
    <name evidence="6" type="ORF">VCO01S_13980</name>
</gene>
<dbReference type="FunFam" id="3.40.309.10:FF:000004">
    <property type="entry name" value="Succinate-semialdehyde dehydrogenase I"/>
    <property type="match status" value="1"/>
</dbReference>
<dbReference type="InterPro" id="IPR029510">
    <property type="entry name" value="Ald_DH_CS_GLU"/>
</dbReference>
<dbReference type="NCBIfam" id="TIGR01780">
    <property type="entry name" value="SSADH"/>
    <property type="match status" value="1"/>
</dbReference>
<organism evidence="6 7">
    <name type="scientific">Vibrio comitans NBRC 102076</name>
    <dbReference type="NCBI Taxonomy" id="1219078"/>
    <lineage>
        <taxon>Bacteria</taxon>
        <taxon>Pseudomonadati</taxon>
        <taxon>Pseudomonadota</taxon>
        <taxon>Gammaproteobacteria</taxon>
        <taxon>Vibrionales</taxon>
        <taxon>Vibrionaceae</taxon>
        <taxon>Vibrio</taxon>
    </lineage>
</organism>
<dbReference type="InterPro" id="IPR015590">
    <property type="entry name" value="Aldehyde_DH_dom"/>
</dbReference>
<dbReference type="Gene3D" id="3.40.309.10">
    <property type="entry name" value="Aldehyde Dehydrogenase, Chain A, domain 2"/>
    <property type="match status" value="1"/>
</dbReference>
<name>A0A4Y3IM51_9VIBR</name>
<dbReference type="AlphaFoldDB" id="A0A4Y3IM51"/>
<dbReference type="GO" id="GO:0009450">
    <property type="term" value="P:gamma-aminobutyric acid catabolic process"/>
    <property type="evidence" value="ECO:0007669"/>
    <property type="project" value="InterPro"/>
</dbReference>
<evidence type="ECO:0000256" key="1">
    <source>
        <dbReference type="ARBA" id="ARBA00009986"/>
    </source>
</evidence>
<evidence type="ECO:0000313" key="6">
    <source>
        <dbReference type="EMBL" id="GEA60205.1"/>
    </source>
</evidence>
<evidence type="ECO:0000313" key="7">
    <source>
        <dbReference type="Proteomes" id="UP000318242"/>
    </source>
</evidence>
<dbReference type="InterPro" id="IPR010102">
    <property type="entry name" value="Succ_semiAld_DH"/>
</dbReference>
<dbReference type="GO" id="GO:0004777">
    <property type="term" value="F:succinate-semialdehyde dehydrogenase (NAD+) activity"/>
    <property type="evidence" value="ECO:0007669"/>
    <property type="project" value="TreeGrafter"/>
</dbReference>
<protein>
    <submittedName>
        <fullName evidence="6">NAD-dependent succinate-semialdehyde dehydrogenase</fullName>
    </submittedName>
</protein>
<dbReference type="RefSeq" id="WP_141270645.1">
    <property type="nucleotide sequence ID" value="NZ_BJLH01000005.1"/>
</dbReference>
<dbReference type="Pfam" id="PF00171">
    <property type="entry name" value="Aldedh"/>
    <property type="match status" value="1"/>
</dbReference>
<comment type="caution">
    <text evidence="6">The sequence shown here is derived from an EMBL/GenBank/DDBJ whole genome shotgun (WGS) entry which is preliminary data.</text>
</comment>
<dbReference type="InterPro" id="IPR016161">
    <property type="entry name" value="Ald_DH/histidinol_DH"/>
</dbReference>
<proteinExistence type="inferred from homology"/>
<dbReference type="PANTHER" id="PTHR43353">
    <property type="entry name" value="SUCCINATE-SEMIALDEHYDE DEHYDROGENASE, MITOCHONDRIAL"/>
    <property type="match status" value="1"/>
</dbReference>
<dbReference type="InterPro" id="IPR016163">
    <property type="entry name" value="Ald_DH_C"/>
</dbReference>
<dbReference type="Gene3D" id="3.40.605.10">
    <property type="entry name" value="Aldehyde Dehydrogenase, Chain A, domain 1"/>
    <property type="match status" value="1"/>
</dbReference>
<accession>A0A4Y3IM51</accession>
<dbReference type="PROSITE" id="PS00070">
    <property type="entry name" value="ALDEHYDE_DEHYDR_CYS"/>
    <property type="match status" value="1"/>
</dbReference>
<sequence length="475" mass="51566">MHLINNKKLLSFMVSESANSIAVNNPATGECIGYAPITSKDEILDAIERSKLAQQSWAEQPAKARSAVLQQWYQLLLDNQDDLARLMTLEQGKPLAEAKGEVMYGASFIQWFAEEAKRTYGETIPAPSGDKRLLTIRQPVGVTAAITPWNFPIAMITRKAAPALAAGCSMLIKPAEDTPLSAFAMAELAYEAGVPKDLLIIVLGKQAAEVGDIFTTHPTIRKLSFTGSTRVGRLLMQQSAGDVKRTSMELGGNAPFIVFDDADIDSAVAGAMVSKFRNAGQTCVCANRFYVHSKVYDAFVSKFDTAVRALKVGNGMQEGVNIGPVINQAAKNNIQSLVKKAIEQGAEPTSSIEELSGLYLQPVILKHVKHNMDIVSQEIFGPVAPVIRFDTDEELIEMANDTIYGLASYFYSQNVHRVWKVAEALQYGMVGINDGIISTEVAPFGGVKQSGIGREGAKQGIDEYMDIKYLCFGGN</sequence>
<dbReference type="EMBL" id="BJLH01000005">
    <property type="protein sequence ID" value="GEA60205.1"/>
    <property type="molecule type" value="Genomic_DNA"/>
</dbReference>
<dbReference type="InterPro" id="IPR050740">
    <property type="entry name" value="Aldehyde_DH_Superfamily"/>
</dbReference>
<dbReference type="FunFam" id="3.40.605.10:FF:000005">
    <property type="entry name" value="Succinate-semialdehyde dehydrogenase I"/>
    <property type="match status" value="1"/>
</dbReference>
<dbReference type="OrthoDB" id="9812625at2"/>
<comment type="similarity">
    <text evidence="1 4">Belongs to the aldehyde dehydrogenase family.</text>
</comment>
<dbReference type="PANTHER" id="PTHR43353:SF5">
    <property type="entry name" value="SUCCINATE-SEMIALDEHYDE DEHYDROGENASE, MITOCHONDRIAL"/>
    <property type="match status" value="1"/>
</dbReference>
<evidence type="ECO:0000259" key="5">
    <source>
        <dbReference type="Pfam" id="PF00171"/>
    </source>
</evidence>
<evidence type="ECO:0000256" key="4">
    <source>
        <dbReference type="RuleBase" id="RU003345"/>
    </source>
</evidence>
<keyword evidence="2 4" id="KW-0560">Oxidoreductase</keyword>
<dbReference type="CDD" id="cd07103">
    <property type="entry name" value="ALDH_F5_SSADH_GabD"/>
    <property type="match status" value="1"/>
</dbReference>
<dbReference type="SUPFAM" id="SSF53720">
    <property type="entry name" value="ALDH-like"/>
    <property type="match status" value="1"/>
</dbReference>
<keyword evidence="7" id="KW-1185">Reference proteome</keyword>
<dbReference type="InterPro" id="IPR016162">
    <property type="entry name" value="Ald_DH_N"/>
</dbReference>
<evidence type="ECO:0000256" key="3">
    <source>
        <dbReference type="PROSITE-ProRule" id="PRU10007"/>
    </source>
</evidence>
<evidence type="ECO:0000256" key="2">
    <source>
        <dbReference type="ARBA" id="ARBA00023002"/>
    </source>
</evidence>
<reference evidence="6 7" key="1">
    <citation type="submission" date="2019-06" db="EMBL/GenBank/DDBJ databases">
        <title>Whole genome shotgun sequence of Vibrio comitans NBRC 102076.</title>
        <authorList>
            <person name="Hosoyama A."/>
            <person name="Uohara A."/>
            <person name="Ohji S."/>
            <person name="Ichikawa N."/>
        </authorList>
    </citation>
    <scope>NUCLEOTIDE SEQUENCE [LARGE SCALE GENOMIC DNA]</scope>
    <source>
        <strain evidence="6 7">NBRC 102076</strain>
    </source>
</reference>
<feature type="active site" evidence="3">
    <location>
        <position position="249"/>
    </location>
</feature>
<dbReference type="PROSITE" id="PS00687">
    <property type="entry name" value="ALDEHYDE_DEHYDR_GLU"/>
    <property type="match status" value="1"/>
</dbReference>
<feature type="domain" description="Aldehyde dehydrogenase" evidence="5">
    <location>
        <begin position="15"/>
        <end position="469"/>
    </location>
</feature>